<keyword evidence="2" id="KW-1185">Reference proteome</keyword>
<name>A0AAV9XLZ8_9PEZI</name>
<reference evidence="1 2" key="1">
    <citation type="submission" date="2019-10" db="EMBL/GenBank/DDBJ databases">
        <authorList>
            <person name="Palmer J.M."/>
        </authorList>
    </citation>
    <scope>NUCLEOTIDE SEQUENCE [LARGE SCALE GENOMIC DNA]</scope>
    <source>
        <strain evidence="1 2">TWF694</strain>
    </source>
</reference>
<organism evidence="1 2">
    <name type="scientific">Orbilia ellipsospora</name>
    <dbReference type="NCBI Taxonomy" id="2528407"/>
    <lineage>
        <taxon>Eukaryota</taxon>
        <taxon>Fungi</taxon>
        <taxon>Dikarya</taxon>
        <taxon>Ascomycota</taxon>
        <taxon>Pezizomycotina</taxon>
        <taxon>Orbiliomycetes</taxon>
        <taxon>Orbiliales</taxon>
        <taxon>Orbiliaceae</taxon>
        <taxon>Orbilia</taxon>
    </lineage>
</organism>
<dbReference type="EMBL" id="JAVHJO010000002">
    <property type="protein sequence ID" value="KAK6542571.1"/>
    <property type="molecule type" value="Genomic_DNA"/>
</dbReference>
<proteinExistence type="predicted"/>
<evidence type="ECO:0000313" key="2">
    <source>
        <dbReference type="Proteomes" id="UP001365542"/>
    </source>
</evidence>
<evidence type="ECO:0000313" key="1">
    <source>
        <dbReference type="EMBL" id="KAK6542571.1"/>
    </source>
</evidence>
<accession>A0AAV9XLZ8</accession>
<dbReference type="Proteomes" id="UP001365542">
    <property type="component" value="Unassembled WGS sequence"/>
</dbReference>
<comment type="caution">
    <text evidence="1">The sequence shown here is derived from an EMBL/GenBank/DDBJ whole genome shotgun (WGS) entry which is preliminary data.</text>
</comment>
<gene>
    <name evidence="1" type="ORF">TWF694_006519</name>
</gene>
<sequence length="355" mass="40989">MALPRASVFPQNKCDHASPIPKSEEADVFEVVSMHDWADRFTVIPIAETLEKWERSRIPMSIPRTHTNSIIGKLVINSTYYSWEHAIYTKIIISMLETFDLHAVKMLRRKRIRGLYYYSICEMLKEPDDLTAVATFMATVSAGKKPKDMDLQGQDKSMKPTRLSCWTLFYELLSCSDEELEKRLCIWEDVAKKWALVMVQLLCVQKKLQKEGILCDTEEVFECLEDKEVVWGFISECLRAGSDRYALSNTELAEMRVEVMRIVRDMFMRTAVDDELSCFDIDMLKFYIVILVQICSTGDLVAALLTWKEQREGGIQRLREMALDRMYRDLEMQEVVGFSSSESDGSDSDSKSSTF</sequence>
<protein>
    <submittedName>
        <fullName evidence="1">Uncharacterized protein</fullName>
    </submittedName>
</protein>
<dbReference type="AlphaFoldDB" id="A0AAV9XLZ8"/>